<keyword evidence="2" id="KW-1185">Reference proteome</keyword>
<comment type="caution">
    <text evidence="1">The sequence shown here is derived from an EMBL/GenBank/DDBJ whole genome shotgun (WGS) entry which is preliminary data.</text>
</comment>
<dbReference type="AlphaFoldDB" id="H1DI76"/>
<evidence type="ECO:0000313" key="1">
    <source>
        <dbReference type="EMBL" id="EHP46488.1"/>
    </source>
</evidence>
<proteinExistence type="predicted"/>
<dbReference type="EMBL" id="ADMC01000025">
    <property type="protein sequence ID" value="EHP46488.1"/>
    <property type="molecule type" value="Genomic_DNA"/>
</dbReference>
<protein>
    <submittedName>
        <fullName evidence="1">Uncharacterized protein</fullName>
    </submittedName>
</protein>
<organism evidence="1 2">
    <name type="scientific">Odoribacter laneus YIT 12061</name>
    <dbReference type="NCBI Taxonomy" id="742817"/>
    <lineage>
        <taxon>Bacteria</taxon>
        <taxon>Pseudomonadati</taxon>
        <taxon>Bacteroidota</taxon>
        <taxon>Bacteroidia</taxon>
        <taxon>Bacteroidales</taxon>
        <taxon>Odoribacteraceae</taxon>
        <taxon>Odoribacter</taxon>
    </lineage>
</organism>
<dbReference type="PATRIC" id="fig|742817.3.peg.2251"/>
<accession>H1DI76</accession>
<name>H1DI76_9BACT</name>
<dbReference type="RefSeq" id="WP_009137252.1">
    <property type="nucleotide sequence ID" value="NZ_JH594596.1"/>
</dbReference>
<sequence length="165" mass="19789">MNKEIMKSYYPYDLRVINPSTSSTIYRIKMFDTETYFLEDSWHREIEISYKDTNYKPVLYSLNQLDSYIKVKGGISINFLDIISKLLTDYFSLIQVDPGNKWIKEILFNYFQNKSTVPFTHKIMKAIYNLLYRFHFDLDHLIESGEAIDAITLRVNPYDFYPINW</sequence>
<evidence type="ECO:0000313" key="2">
    <source>
        <dbReference type="Proteomes" id="UP000004892"/>
    </source>
</evidence>
<dbReference type="Proteomes" id="UP000004892">
    <property type="component" value="Unassembled WGS sequence"/>
</dbReference>
<reference evidence="1 2" key="1">
    <citation type="submission" date="2012-01" db="EMBL/GenBank/DDBJ databases">
        <title>The Genome Sequence of Odoribacter laneus YIT 12061.</title>
        <authorList>
            <consortium name="The Broad Institute Genome Sequencing Platform"/>
            <person name="Earl A."/>
            <person name="Ward D."/>
            <person name="Feldgarden M."/>
            <person name="Gevers D."/>
            <person name="Morotomi M."/>
            <person name="Young S.K."/>
            <person name="Zeng Q."/>
            <person name="Gargeya S."/>
            <person name="Fitzgerald M."/>
            <person name="Haas B."/>
            <person name="Abouelleil A."/>
            <person name="Alvarado L."/>
            <person name="Arachchi H.M."/>
            <person name="Berlin A."/>
            <person name="Chapman S.B."/>
            <person name="Gearin G."/>
            <person name="Goldberg J."/>
            <person name="Griggs A."/>
            <person name="Gujja S."/>
            <person name="Hansen M."/>
            <person name="Heiman D."/>
            <person name="Howarth C."/>
            <person name="Larimer J."/>
            <person name="Lui A."/>
            <person name="MacDonald P.J.P."/>
            <person name="McCowen C."/>
            <person name="Montmayeur A."/>
            <person name="Murphy C."/>
            <person name="Neiman D."/>
            <person name="Pearson M."/>
            <person name="Priest M."/>
            <person name="Roberts A."/>
            <person name="Saif S."/>
            <person name="Shea T."/>
            <person name="Sisk P."/>
            <person name="Stolte C."/>
            <person name="Sykes S."/>
            <person name="Wortman J."/>
            <person name="Nusbaum C."/>
            <person name="Birren B."/>
        </authorList>
    </citation>
    <scope>NUCLEOTIDE SEQUENCE [LARGE SCALE GENOMIC DNA]</scope>
    <source>
        <strain evidence="1 2">YIT 12061</strain>
    </source>
</reference>
<gene>
    <name evidence="1" type="ORF">HMPREF9449_02105</name>
</gene>
<dbReference type="HOGENOM" id="CLU_1609145_0_0_10"/>
<dbReference type="GeneID" id="98069661"/>